<comment type="caution">
    <text evidence="2">The sequence shown here is derived from an EMBL/GenBank/DDBJ whole genome shotgun (WGS) entry which is preliminary data.</text>
</comment>
<keyword evidence="3" id="KW-1185">Reference proteome</keyword>
<reference evidence="2" key="1">
    <citation type="journal article" date="2023" name="bioRxiv">
        <title>Improved chromosome-level genome assembly for marigold (Tagetes erecta).</title>
        <authorList>
            <person name="Jiang F."/>
            <person name="Yuan L."/>
            <person name="Wang S."/>
            <person name="Wang H."/>
            <person name="Xu D."/>
            <person name="Wang A."/>
            <person name="Fan W."/>
        </authorList>
    </citation>
    <scope>NUCLEOTIDE SEQUENCE</scope>
    <source>
        <strain evidence="2">WSJ</strain>
        <tissue evidence="2">Leaf</tissue>
    </source>
</reference>
<keyword evidence="1" id="KW-1133">Transmembrane helix</keyword>
<evidence type="ECO:0000256" key="1">
    <source>
        <dbReference type="SAM" id="Phobius"/>
    </source>
</evidence>
<sequence length="68" mass="8163">MQHKHHLSDVIPAIHQTLVFYITIIHEPIFNLCIFLRFFSHNFHQTLGVHFLYCSFSFPTLHFCITFD</sequence>
<gene>
    <name evidence="2" type="ORF">QVD17_18035</name>
</gene>
<accession>A0AAD8NVV7</accession>
<dbReference type="AlphaFoldDB" id="A0AAD8NVV7"/>
<keyword evidence="1" id="KW-0812">Transmembrane</keyword>
<organism evidence="2 3">
    <name type="scientific">Tagetes erecta</name>
    <name type="common">African marigold</name>
    <dbReference type="NCBI Taxonomy" id="13708"/>
    <lineage>
        <taxon>Eukaryota</taxon>
        <taxon>Viridiplantae</taxon>
        <taxon>Streptophyta</taxon>
        <taxon>Embryophyta</taxon>
        <taxon>Tracheophyta</taxon>
        <taxon>Spermatophyta</taxon>
        <taxon>Magnoliopsida</taxon>
        <taxon>eudicotyledons</taxon>
        <taxon>Gunneridae</taxon>
        <taxon>Pentapetalae</taxon>
        <taxon>asterids</taxon>
        <taxon>campanulids</taxon>
        <taxon>Asterales</taxon>
        <taxon>Asteraceae</taxon>
        <taxon>Asteroideae</taxon>
        <taxon>Heliantheae alliance</taxon>
        <taxon>Tageteae</taxon>
        <taxon>Tagetes</taxon>
    </lineage>
</organism>
<evidence type="ECO:0000313" key="3">
    <source>
        <dbReference type="Proteomes" id="UP001229421"/>
    </source>
</evidence>
<feature type="transmembrane region" description="Helical" evidence="1">
    <location>
        <begin position="18"/>
        <end position="39"/>
    </location>
</feature>
<dbReference type="Proteomes" id="UP001229421">
    <property type="component" value="Unassembled WGS sequence"/>
</dbReference>
<evidence type="ECO:0000313" key="2">
    <source>
        <dbReference type="EMBL" id="KAK1422749.1"/>
    </source>
</evidence>
<keyword evidence="1" id="KW-0472">Membrane</keyword>
<name>A0AAD8NVV7_TARER</name>
<proteinExistence type="predicted"/>
<protein>
    <submittedName>
        <fullName evidence="2">Uncharacterized protein</fullName>
    </submittedName>
</protein>
<dbReference type="EMBL" id="JAUHHV010000005">
    <property type="protein sequence ID" value="KAK1422749.1"/>
    <property type="molecule type" value="Genomic_DNA"/>
</dbReference>